<accession>D5MLI0</accession>
<keyword evidence="1" id="KW-0732">Signal</keyword>
<name>D5MLI0_METO1</name>
<gene>
    <name evidence="2" type="ORF">DAMO_0781</name>
</gene>
<dbReference type="AlphaFoldDB" id="D5MLI0"/>
<dbReference type="KEGG" id="mox:DAMO_0781"/>
<sequence length="280" mass="30869">MRNVVRALVLLLVAPLLAGAETDQSLTVLPMRSMEQPLAALPLIPRAITLELPGATIPVNLQGRGPLQLGAWFARADNPSIEMGGVILNLCVWWEIHPKNGYPNASVYQFRPAKLATDLQWRDYILQLDIPSMVWGGTGSVHIVPKAYFGNLPPNSEKYAIQPSATVAVGPEGMKGDIPAPDTATIRFPMVVLEYHKSTGKVQLRAGNLILAEDRGGYWYKDQPGKFQMGPFRVDVNAKTVDYGAAGKWYPVKLKVIVEPDIPGQAILHPRTLVRTKYWQ</sequence>
<dbReference type="HOGENOM" id="CLU_992827_0_0_0"/>
<evidence type="ECO:0000256" key="1">
    <source>
        <dbReference type="SAM" id="SignalP"/>
    </source>
</evidence>
<protein>
    <submittedName>
        <fullName evidence="2">Uncharacterized protein</fullName>
    </submittedName>
</protein>
<evidence type="ECO:0000313" key="3">
    <source>
        <dbReference type="Proteomes" id="UP000006898"/>
    </source>
</evidence>
<dbReference type="Proteomes" id="UP000006898">
    <property type="component" value="Chromosome"/>
</dbReference>
<organism evidence="2 3">
    <name type="scientific">Methylomirabilis oxygeniifera</name>
    <dbReference type="NCBI Taxonomy" id="671143"/>
    <lineage>
        <taxon>Bacteria</taxon>
        <taxon>Candidatus Methylomirabilota</taxon>
        <taxon>Candidatus Methylomirabilia</taxon>
        <taxon>Candidatus Methylomirabilales</taxon>
        <taxon>Candidatus Methylomirabilaceae</taxon>
        <taxon>Candidatus Methylomirabilis</taxon>
    </lineage>
</organism>
<proteinExistence type="predicted"/>
<reference evidence="2 3" key="1">
    <citation type="journal article" date="2010" name="Nature">
        <title>Nitrite-driven anaerobic methane oxidation by oxygenic bacteria.</title>
        <authorList>
            <person name="Ettwig K.F."/>
            <person name="Butler M.K."/>
            <person name="Le Paslier D."/>
            <person name="Pelletier E."/>
            <person name="Mangenot S."/>
            <person name="Kuypers M.M.M."/>
            <person name="Schreiber F."/>
            <person name="Dutilh B.E."/>
            <person name="Zedelius J."/>
            <person name="de Beer D."/>
            <person name="Gloerich J."/>
            <person name="Wessels H.J.C.T."/>
            <person name="van Allen T."/>
            <person name="Luesken F."/>
            <person name="Wu M."/>
            <person name="van de Pas-Schoonen K.T."/>
            <person name="Op den Camp H.J.M."/>
            <person name="Janssen-Megens E.M."/>
            <person name="Francoijs K-J."/>
            <person name="Stunnenberg H."/>
            <person name="Weissenbach J."/>
            <person name="Jetten M.S.M."/>
            <person name="Strous M."/>
        </authorList>
    </citation>
    <scope>NUCLEOTIDE SEQUENCE [LARGE SCALE GENOMIC DNA]</scope>
</reference>
<dbReference type="EMBL" id="FP565575">
    <property type="protein sequence ID" value="CBE67846.1"/>
    <property type="molecule type" value="Genomic_DNA"/>
</dbReference>
<feature type="signal peptide" evidence="1">
    <location>
        <begin position="1"/>
        <end position="20"/>
    </location>
</feature>
<evidence type="ECO:0000313" key="2">
    <source>
        <dbReference type="EMBL" id="CBE67846.1"/>
    </source>
</evidence>
<feature type="chain" id="PRO_5003074346" evidence="1">
    <location>
        <begin position="21"/>
        <end position="280"/>
    </location>
</feature>